<dbReference type="EMBL" id="JAXCGZ010020862">
    <property type="protein sequence ID" value="KAK7065179.1"/>
    <property type="molecule type" value="Genomic_DNA"/>
</dbReference>
<name>A0AAN8WRW8_HALRR</name>
<dbReference type="CDD" id="cd00037">
    <property type="entry name" value="CLECT"/>
    <property type="match status" value="1"/>
</dbReference>
<dbReference type="AlphaFoldDB" id="A0AAN8WRW8"/>
<keyword evidence="1" id="KW-0732">Signal</keyword>
<proteinExistence type="predicted"/>
<dbReference type="Gene3D" id="3.10.100.10">
    <property type="entry name" value="Mannose-Binding Protein A, subunit A"/>
    <property type="match status" value="1"/>
</dbReference>
<feature type="chain" id="PRO_5042933775" description="C-type lectin domain-containing protein" evidence="1">
    <location>
        <begin position="19"/>
        <end position="236"/>
    </location>
</feature>
<dbReference type="SUPFAM" id="SSF56436">
    <property type="entry name" value="C-type lectin-like"/>
    <property type="match status" value="2"/>
</dbReference>
<feature type="domain" description="C-type lectin" evidence="2">
    <location>
        <begin position="28"/>
        <end position="155"/>
    </location>
</feature>
<dbReference type="InterPro" id="IPR050828">
    <property type="entry name" value="C-type_lectin/matrix_domain"/>
</dbReference>
<feature type="signal peptide" evidence="1">
    <location>
        <begin position="1"/>
        <end position="18"/>
    </location>
</feature>
<organism evidence="3 4">
    <name type="scientific">Halocaridina rubra</name>
    <name type="common">Hawaiian red shrimp</name>
    <dbReference type="NCBI Taxonomy" id="373956"/>
    <lineage>
        <taxon>Eukaryota</taxon>
        <taxon>Metazoa</taxon>
        <taxon>Ecdysozoa</taxon>
        <taxon>Arthropoda</taxon>
        <taxon>Crustacea</taxon>
        <taxon>Multicrustacea</taxon>
        <taxon>Malacostraca</taxon>
        <taxon>Eumalacostraca</taxon>
        <taxon>Eucarida</taxon>
        <taxon>Decapoda</taxon>
        <taxon>Pleocyemata</taxon>
        <taxon>Caridea</taxon>
        <taxon>Atyoidea</taxon>
        <taxon>Atyidae</taxon>
        <taxon>Halocaridina</taxon>
    </lineage>
</organism>
<dbReference type="InterPro" id="IPR001304">
    <property type="entry name" value="C-type_lectin-like"/>
</dbReference>
<accession>A0AAN8WRW8</accession>
<gene>
    <name evidence="3" type="ORF">SK128_016821</name>
</gene>
<dbReference type="InterPro" id="IPR016187">
    <property type="entry name" value="CTDL_fold"/>
</dbReference>
<dbReference type="Proteomes" id="UP001381693">
    <property type="component" value="Unassembled WGS sequence"/>
</dbReference>
<dbReference type="SMART" id="SM00034">
    <property type="entry name" value="CLECT"/>
    <property type="match status" value="1"/>
</dbReference>
<sequence>MAGKVVLAVLGLVAAVAGQTCEVPFVPVGDKCFYLEASEQGSGYSWQEARDYCKALGGLLNADLASFPTCDDYTQFARYLALNAPTNSTVWMGAHTLFSDNMWQWVTLEALETGVPFWYFDETFQNAYQCAAADGAHYYRLVAKDCSEQKAFACSYTPAGAIKKQQVKRPERDIRDVCPNEGIVIGNYCYIFKGGEESYPEAEKKCRDEHNELGGELYYPSGCEEFSNMAHHLETS</sequence>
<dbReference type="PANTHER" id="PTHR45710">
    <property type="entry name" value="C-TYPE LECTIN DOMAIN-CONTAINING PROTEIN 180"/>
    <property type="match status" value="1"/>
</dbReference>
<feature type="non-terminal residue" evidence="3">
    <location>
        <position position="236"/>
    </location>
</feature>
<reference evidence="3 4" key="1">
    <citation type="submission" date="2023-11" db="EMBL/GenBank/DDBJ databases">
        <title>Halocaridina rubra genome assembly.</title>
        <authorList>
            <person name="Smith C."/>
        </authorList>
    </citation>
    <scope>NUCLEOTIDE SEQUENCE [LARGE SCALE GENOMIC DNA]</scope>
    <source>
        <strain evidence="3">EP-1</strain>
        <tissue evidence="3">Whole</tissue>
    </source>
</reference>
<evidence type="ECO:0000259" key="2">
    <source>
        <dbReference type="PROSITE" id="PS50041"/>
    </source>
</evidence>
<evidence type="ECO:0000313" key="3">
    <source>
        <dbReference type="EMBL" id="KAK7065179.1"/>
    </source>
</evidence>
<evidence type="ECO:0000313" key="4">
    <source>
        <dbReference type="Proteomes" id="UP001381693"/>
    </source>
</evidence>
<dbReference type="PANTHER" id="PTHR45710:SF26">
    <property type="entry name" value="RH26557P"/>
    <property type="match status" value="1"/>
</dbReference>
<dbReference type="InterPro" id="IPR016186">
    <property type="entry name" value="C-type_lectin-like/link_sf"/>
</dbReference>
<dbReference type="PROSITE" id="PS50041">
    <property type="entry name" value="C_TYPE_LECTIN_2"/>
    <property type="match status" value="1"/>
</dbReference>
<evidence type="ECO:0000256" key="1">
    <source>
        <dbReference type="SAM" id="SignalP"/>
    </source>
</evidence>
<keyword evidence="4" id="KW-1185">Reference proteome</keyword>
<protein>
    <recommendedName>
        <fullName evidence="2">C-type lectin domain-containing protein</fullName>
    </recommendedName>
</protein>
<comment type="caution">
    <text evidence="3">The sequence shown here is derived from an EMBL/GenBank/DDBJ whole genome shotgun (WGS) entry which is preliminary data.</text>
</comment>
<dbReference type="Pfam" id="PF00059">
    <property type="entry name" value="Lectin_C"/>
    <property type="match status" value="1"/>
</dbReference>